<accession>A0A6A5XPI6</accession>
<feature type="domain" description="Beta-lactamase-like ARB-00930-like C-terminal" evidence="2">
    <location>
        <begin position="431"/>
        <end position="581"/>
    </location>
</feature>
<dbReference type="PANTHER" id="PTHR22935">
    <property type="entry name" value="PENICILLIN-BINDING PROTEIN"/>
    <property type="match status" value="1"/>
</dbReference>
<dbReference type="Proteomes" id="UP000799778">
    <property type="component" value="Unassembled WGS sequence"/>
</dbReference>
<protein>
    <submittedName>
        <fullName evidence="3">Beta-lactamase/transpeptidase-like protein</fullName>
    </submittedName>
</protein>
<dbReference type="PANTHER" id="PTHR22935:SF97">
    <property type="entry name" value="BETA-LACTAMASE-RELATED DOMAIN-CONTAINING PROTEIN"/>
    <property type="match status" value="1"/>
</dbReference>
<evidence type="ECO:0000313" key="3">
    <source>
        <dbReference type="EMBL" id="KAF2015175.1"/>
    </source>
</evidence>
<feature type="domain" description="Beta-lactamase-related" evidence="1">
    <location>
        <begin position="98"/>
        <end position="416"/>
    </location>
</feature>
<evidence type="ECO:0000259" key="1">
    <source>
        <dbReference type="Pfam" id="PF00144"/>
    </source>
</evidence>
<dbReference type="OrthoDB" id="10250282at2759"/>
<evidence type="ECO:0000259" key="2">
    <source>
        <dbReference type="Pfam" id="PF26335"/>
    </source>
</evidence>
<dbReference type="Gene3D" id="3.40.710.10">
    <property type="entry name" value="DD-peptidase/beta-lactamase superfamily"/>
    <property type="match status" value="1"/>
</dbReference>
<keyword evidence="4" id="KW-1185">Reference proteome</keyword>
<proteinExistence type="predicted"/>
<evidence type="ECO:0000313" key="4">
    <source>
        <dbReference type="Proteomes" id="UP000799778"/>
    </source>
</evidence>
<dbReference type="Pfam" id="PF00144">
    <property type="entry name" value="Beta-lactamase"/>
    <property type="match status" value="1"/>
</dbReference>
<reference evidence="3" key="1">
    <citation type="journal article" date="2020" name="Stud. Mycol.">
        <title>101 Dothideomycetes genomes: a test case for predicting lifestyles and emergence of pathogens.</title>
        <authorList>
            <person name="Haridas S."/>
            <person name="Albert R."/>
            <person name="Binder M."/>
            <person name="Bloem J."/>
            <person name="Labutti K."/>
            <person name="Salamov A."/>
            <person name="Andreopoulos B."/>
            <person name="Baker S."/>
            <person name="Barry K."/>
            <person name="Bills G."/>
            <person name="Bluhm B."/>
            <person name="Cannon C."/>
            <person name="Castanera R."/>
            <person name="Culley D."/>
            <person name="Daum C."/>
            <person name="Ezra D."/>
            <person name="Gonzalez J."/>
            <person name="Henrissat B."/>
            <person name="Kuo A."/>
            <person name="Liang C."/>
            <person name="Lipzen A."/>
            <person name="Lutzoni F."/>
            <person name="Magnuson J."/>
            <person name="Mondo S."/>
            <person name="Nolan M."/>
            <person name="Ohm R."/>
            <person name="Pangilinan J."/>
            <person name="Park H.-J."/>
            <person name="Ramirez L."/>
            <person name="Alfaro M."/>
            <person name="Sun H."/>
            <person name="Tritt A."/>
            <person name="Yoshinaga Y."/>
            <person name="Zwiers L.-H."/>
            <person name="Turgeon B."/>
            <person name="Goodwin S."/>
            <person name="Spatafora J."/>
            <person name="Crous P."/>
            <person name="Grigoriev I."/>
        </authorList>
    </citation>
    <scope>NUCLEOTIDE SEQUENCE</scope>
    <source>
        <strain evidence="3">CBS 175.79</strain>
    </source>
</reference>
<dbReference type="AlphaFoldDB" id="A0A6A5XPI6"/>
<dbReference type="InterPro" id="IPR012338">
    <property type="entry name" value="Beta-lactam/transpept-like"/>
</dbReference>
<sequence>MFSGLLAFAQLPVGNSAPNCPLIGPEYPPPRHLATHPIWKRAIDNITNIFNYLDSAPVSGVDDFSYSFQIFSTNPGRPILWERYRTAPDLPDDTVGVKKVDGKTVYRLGSVSKLITVLAFLAEVGDYYWNMPITEFIPELKKYANRPTSHSFDSVRETAWEDVTIGALASQVSGLGRDYGILGELTQTEDAPQPWEVGFNSLPLQAAPPCGAWPLCTREEFFKGLDVMYPSYPPWQTATYSDVAYQLLAYALESISGKSFKDILEERIIKPLGLNHTYYEFAPPSEGIIPDSLQSSYWSVSLGDASPGGNMYASAYDLSTIGRAILSSTLIKPSMTRRWLNPVTFSADFLASIGAPWGIRRIQLAKETQPYRTLSVFTKAGTFRKYTSFITLLRDFNIGFTIMMSGTSTLTNFQVADILGESLIPAYDAVARAEAEKLYSGIYVSKNSYLVISTDPVKPGLGVGTWFSNGTNMVETAIMLQSGSLPSLFGTEARPEARLYYTQLETKNSDGSKRQSWKAVFEDTGGPSPSASLWSTGCGSWVGITGVTYGSLPLDEFVFNIDSSGKVTSVENLALRSKLYKL</sequence>
<organism evidence="3 4">
    <name type="scientific">Aaosphaeria arxii CBS 175.79</name>
    <dbReference type="NCBI Taxonomy" id="1450172"/>
    <lineage>
        <taxon>Eukaryota</taxon>
        <taxon>Fungi</taxon>
        <taxon>Dikarya</taxon>
        <taxon>Ascomycota</taxon>
        <taxon>Pezizomycotina</taxon>
        <taxon>Dothideomycetes</taxon>
        <taxon>Pleosporomycetidae</taxon>
        <taxon>Pleosporales</taxon>
        <taxon>Pleosporales incertae sedis</taxon>
        <taxon>Aaosphaeria</taxon>
    </lineage>
</organism>
<dbReference type="InterPro" id="IPR058664">
    <property type="entry name" value="ARB_00930-like_C"/>
</dbReference>
<dbReference type="InterPro" id="IPR001466">
    <property type="entry name" value="Beta-lactam-related"/>
</dbReference>
<dbReference type="GeneID" id="54280954"/>
<dbReference type="Pfam" id="PF26335">
    <property type="entry name" value="ARB_00930_C"/>
    <property type="match status" value="1"/>
</dbReference>
<dbReference type="EMBL" id="ML978070">
    <property type="protein sequence ID" value="KAF2015175.1"/>
    <property type="molecule type" value="Genomic_DNA"/>
</dbReference>
<dbReference type="SUPFAM" id="SSF56601">
    <property type="entry name" value="beta-lactamase/transpeptidase-like"/>
    <property type="match status" value="1"/>
</dbReference>
<dbReference type="InterPro" id="IPR051478">
    <property type="entry name" value="Beta-lactamase-like_AB/R"/>
</dbReference>
<name>A0A6A5XPI6_9PLEO</name>
<gene>
    <name evidence="3" type="ORF">BU24DRAFT_348306</name>
</gene>
<dbReference type="RefSeq" id="XP_033383514.1">
    <property type="nucleotide sequence ID" value="XM_033523557.1"/>
</dbReference>